<feature type="compositionally biased region" description="Polar residues" evidence="1">
    <location>
        <begin position="500"/>
        <end position="516"/>
    </location>
</feature>
<dbReference type="EMBL" id="LCZI01001228">
    <property type="protein sequence ID" value="KKZ61849.1"/>
    <property type="molecule type" value="Genomic_DNA"/>
</dbReference>
<dbReference type="InterPro" id="IPR029033">
    <property type="entry name" value="His_PPase_superfam"/>
</dbReference>
<feature type="region of interest" description="Disordered" evidence="1">
    <location>
        <begin position="61"/>
        <end position="101"/>
    </location>
</feature>
<dbReference type="Proteomes" id="UP000034164">
    <property type="component" value="Unassembled WGS sequence"/>
</dbReference>
<protein>
    <recommendedName>
        <fullName evidence="4">Phosphoglycerate mutase</fullName>
    </recommendedName>
</protein>
<sequence length="656" mass="70223">MGKPPAVIIIARHGARLDAVDKQWHLTSPTPYDPPLTYGGWNQARALGIRIGNLLRAREGPITPHSFHSHGNNSVEEEDKAAAVEANGGEGSQSTSPRQARKQRIIIHTSPFLRCVQTAIGVSAGMKLSKGSLLNRSQSSPHKHHRLHSGSPVTRGSDSHQLSAIPEPSNGLSLSRLTLEPSDAPVPRYKLRLDAFLGEWLSPDYFEHISPPPGSVMMIAGAKAELLRRGEPIEAGLETGGKSMFGHFPGGWSNPFTSGTPKHHGGDDGNRNENDGGAFKYTKPKGYALAHRNRSGSFDTGANGSNKPAGAGISKIPTDLAGYSGYVPPIPTYAISPSDPIPTGYVSHARDACIDVDYQWDSMREPQNWGSGGEYGEEWSSMHHRFRNGLQHMIYWYRSNGLETSGTSKTTTEEEDDATETVLILISHGAGCNALIGALTGQPVLLDVGMASLTMAVRKADAAESPGQGAAAGTTSCRKEDSASKELADEYEMKLVSSTEHLRTGNNSSHTPQTSLPKIFPTPISSYRHRSGPTSGSTSSQESFNIGDSMTRRPSSSRISGPLHSRGASASKSSSGLWGSVSTTSADASESADDLVPNFEDPKPSSADNAPKGTTNQRPQVLSSRSLSQHGLWGSASLPEREPLSKRRWTMSERNT</sequence>
<accession>A0A0G2IZY3</accession>
<dbReference type="Gene3D" id="3.40.50.1240">
    <property type="entry name" value="Phosphoglycerate mutase-like"/>
    <property type="match status" value="2"/>
</dbReference>
<feature type="region of interest" description="Disordered" evidence="1">
    <location>
        <begin position="133"/>
        <end position="176"/>
    </location>
</feature>
<dbReference type="CDD" id="cd07040">
    <property type="entry name" value="HP"/>
    <property type="match status" value="1"/>
</dbReference>
<feature type="compositionally biased region" description="Polar residues" evidence="1">
    <location>
        <begin position="151"/>
        <end position="162"/>
    </location>
</feature>
<proteinExistence type="predicted"/>
<evidence type="ECO:0000313" key="2">
    <source>
        <dbReference type="EMBL" id="KKZ61849.1"/>
    </source>
</evidence>
<dbReference type="PANTHER" id="PTHR16469:SF27">
    <property type="entry name" value="UBIQUITIN-ASSOCIATED AND SH3 DOMAIN-CONTAINING BA-RELATED"/>
    <property type="match status" value="1"/>
</dbReference>
<name>A0A0G2IZY3_9EURO</name>
<gene>
    <name evidence="2" type="ORF">EMCG_03638</name>
</gene>
<dbReference type="SUPFAM" id="SSF53254">
    <property type="entry name" value="Phosphoglycerate mutase-like"/>
    <property type="match status" value="1"/>
</dbReference>
<dbReference type="OrthoDB" id="3898179at2759"/>
<feature type="compositionally biased region" description="Low complexity" evidence="1">
    <location>
        <begin position="565"/>
        <end position="589"/>
    </location>
</feature>
<feature type="compositionally biased region" description="Polar residues" evidence="1">
    <location>
        <begin position="606"/>
        <end position="629"/>
    </location>
</feature>
<dbReference type="SMART" id="SM00855">
    <property type="entry name" value="PGAM"/>
    <property type="match status" value="1"/>
</dbReference>
<feature type="compositionally biased region" description="Basic and acidic residues" evidence="1">
    <location>
        <begin position="264"/>
        <end position="274"/>
    </location>
</feature>
<evidence type="ECO:0000256" key="1">
    <source>
        <dbReference type="SAM" id="MobiDB-lite"/>
    </source>
</evidence>
<dbReference type="InterPro" id="IPR013078">
    <property type="entry name" value="His_Pase_superF_clade-1"/>
</dbReference>
<dbReference type="AlphaFoldDB" id="A0A0G2IZY3"/>
<feature type="region of interest" description="Disordered" evidence="1">
    <location>
        <begin position="461"/>
        <end position="486"/>
    </location>
</feature>
<feature type="region of interest" description="Disordered" evidence="1">
    <location>
        <begin position="500"/>
        <end position="656"/>
    </location>
</feature>
<feature type="compositionally biased region" description="Polar residues" evidence="1">
    <location>
        <begin position="532"/>
        <end position="559"/>
    </location>
</feature>
<organism evidence="2 3">
    <name type="scientific">[Emmonsia] crescens</name>
    <dbReference type="NCBI Taxonomy" id="73230"/>
    <lineage>
        <taxon>Eukaryota</taxon>
        <taxon>Fungi</taxon>
        <taxon>Dikarya</taxon>
        <taxon>Ascomycota</taxon>
        <taxon>Pezizomycotina</taxon>
        <taxon>Eurotiomycetes</taxon>
        <taxon>Eurotiomycetidae</taxon>
        <taxon>Onygenales</taxon>
        <taxon>Ajellomycetaceae</taxon>
        <taxon>Emergomyces</taxon>
    </lineage>
</organism>
<reference evidence="3" key="1">
    <citation type="journal article" date="2015" name="PLoS Genet.">
        <title>The dynamic genome and transcriptome of the human fungal pathogen Blastomyces and close relative Emmonsia.</title>
        <authorList>
            <person name="Munoz J.F."/>
            <person name="Gauthier G.M."/>
            <person name="Desjardins C.A."/>
            <person name="Gallo J.E."/>
            <person name="Holder J."/>
            <person name="Sullivan T.D."/>
            <person name="Marty A.J."/>
            <person name="Carmen J.C."/>
            <person name="Chen Z."/>
            <person name="Ding L."/>
            <person name="Gujja S."/>
            <person name="Magrini V."/>
            <person name="Misas E."/>
            <person name="Mitreva M."/>
            <person name="Priest M."/>
            <person name="Saif S."/>
            <person name="Whiston E.A."/>
            <person name="Young S."/>
            <person name="Zeng Q."/>
            <person name="Goldman W.E."/>
            <person name="Mardis E.R."/>
            <person name="Taylor J.W."/>
            <person name="McEwen J.G."/>
            <person name="Clay O.K."/>
            <person name="Klein B.S."/>
            <person name="Cuomo C.A."/>
        </authorList>
    </citation>
    <scope>NUCLEOTIDE SEQUENCE [LARGE SCALE GENOMIC DNA]</scope>
    <source>
        <strain evidence="3">UAMH 3008</strain>
    </source>
</reference>
<dbReference type="PANTHER" id="PTHR16469">
    <property type="entry name" value="UBIQUITIN-ASSOCIATED AND SH3 DOMAIN-CONTAINING BA-RELATED"/>
    <property type="match status" value="1"/>
</dbReference>
<evidence type="ECO:0008006" key="4">
    <source>
        <dbReference type="Google" id="ProtNLM"/>
    </source>
</evidence>
<comment type="caution">
    <text evidence="2">The sequence shown here is derived from an EMBL/GenBank/DDBJ whole genome shotgun (WGS) entry which is preliminary data.</text>
</comment>
<feature type="region of interest" description="Disordered" evidence="1">
    <location>
        <begin position="253"/>
        <end position="278"/>
    </location>
</feature>
<dbReference type="VEuPathDB" id="FungiDB:EMCG_03638"/>
<dbReference type="InterPro" id="IPR051710">
    <property type="entry name" value="Phosphatase_SH3-domain"/>
</dbReference>
<evidence type="ECO:0000313" key="3">
    <source>
        <dbReference type="Proteomes" id="UP000034164"/>
    </source>
</evidence>
<feature type="compositionally biased region" description="Basic and acidic residues" evidence="1">
    <location>
        <begin position="477"/>
        <end position="486"/>
    </location>
</feature>